<organism evidence="1 2">
    <name type="scientific">Acetobacter tropicalis NBRC 101654</name>
    <dbReference type="NCBI Taxonomy" id="749388"/>
    <lineage>
        <taxon>Bacteria</taxon>
        <taxon>Pseudomonadati</taxon>
        <taxon>Pseudomonadota</taxon>
        <taxon>Alphaproteobacteria</taxon>
        <taxon>Acetobacterales</taxon>
        <taxon>Acetobacteraceae</taxon>
        <taxon>Acetobacter</taxon>
    </lineage>
</organism>
<comment type="caution">
    <text evidence="1">The sequence shown here is derived from an EMBL/GenBank/DDBJ whole genome shotgun (WGS) entry which is preliminary data.</text>
</comment>
<evidence type="ECO:0000313" key="2">
    <source>
        <dbReference type="Proteomes" id="UP000004319"/>
    </source>
</evidence>
<accession>F7VC42</accession>
<dbReference type="Proteomes" id="UP000004319">
    <property type="component" value="Unassembled WGS sequence"/>
</dbReference>
<gene>
    <name evidence="1" type="ORF">ATPR_0941</name>
</gene>
<dbReference type="AlphaFoldDB" id="F7VC42"/>
<name>F7VC42_9PROT</name>
<proteinExistence type="predicted"/>
<sequence>MFSSDPSFQNQTTRLKDLLQKIAGVSAHNKNRGRVSISKWTLQEKW</sequence>
<dbReference type="EMBL" id="BABS01000018">
    <property type="protein sequence ID" value="GAA07937.1"/>
    <property type="molecule type" value="Genomic_DNA"/>
</dbReference>
<reference evidence="1 2" key="1">
    <citation type="journal article" date="2011" name="Biochem. Biophys. Res. Commun.">
        <title>Increased number of Arginine-based salt bridges contributes to the thermotolerance of thermotolerant acetic acid bacteria, Acetobacter tropicalis SKU1100.</title>
        <authorList>
            <person name="Matsutani M."/>
            <person name="Hirakawa H."/>
            <person name="Nishikura M."/>
            <person name="Soemphol W."/>
            <person name="Ali I.A.I."/>
            <person name="Yakushi T."/>
            <person name="Matsushita K."/>
        </authorList>
    </citation>
    <scope>NUCLEOTIDE SEQUENCE [LARGE SCALE GENOMIC DNA]</scope>
    <source>
        <strain evidence="1 2">NBRC 101654</strain>
    </source>
</reference>
<protein>
    <submittedName>
        <fullName evidence="1">Uncharacterized protein</fullName>
    </submittedName>
</protein>
<evidence type="ECO:0000313" key="1">
    <source>
        <dbReference type="EMBL" id="GAA07937.1"/>
    </source>
</evidence>